<dbReference type="GO" id="GO:0016787">
    <property type="term" value="F:hydrolase activity"/>
    <property type="evidence" value="ECO:0007669"/>
    <property type="project" value="UniProtKB-KW"/>
</dbReference>
<feature type="domain" description="Peptidoglycan binding" evidence="2">
    <location>
        <begin position="125"/>
        <end position="181"/>
    </location>
</feature>
<organism evidence="3 4">
    <name type="scientific">Mucilaginibacter jinjuensis</name>
    <dbReference type="NCBI Taxonomy" id="1176721"/>
    <lineage>
        <taxon>Bacteria</taxon>
        <taxon>Pseudomonadati</taxon>
        <taxon>Bacteroidota</taxon>
        <taxon>Sphingobacteriia</taxon>
        <taxon>Sphingobacteriales</taxon>
        <taxon>Sphingobacteriaceae</taxon>
        <taxon>Mucilaginibacter</taxon>
    </lineage>
</organism>
<evidence type="ECO:0000313" key="3">
    <source>
        <dbReference type="EMBL" id="WCT14188.1"/>
    </source>
</evidence>
<evidence type="ECO:0000313" key="4">
    <source>
        <dbReference type="Proteomes" id="UP001216139"/>
    </source>
</evidence>
<accession>A0ABY7TDB8</accession>
<dbReference type="Proteomes" id="UP001216139">
    <property type="component" value="Chromosome"/>
</dbReference>
<dbReference type="Gene3D" id="1.20.141.10">
    <property type="entry name" value="Chitosanase, subunit A, domain 1"/>
    <property type="match status" value="1"/>
</dbReference>
<reference evidence="3 4" key="1">
    <citation type="submission" date="2023-02" db="EMBL/GenBank/DDBJ databases">
        <title>Genome sequence of Mucilaginibacter jinjuensis strain KACC 16571.</title>
        <authorList>
            <person name="Kim S."/>
            <person name="Heo J."/>
            <person name="Kwon S.-W."/>
        </authorList>
    </citation>
    <scope>NUCLEOTIDE SEQUENCE [LARGE SCALE GENOMIC DNA]</scope>
    <source>
        <strain evidence="3 4">KACC 16571</strain>
    </source>
</reference>
<dbReference type="EMBL" id="CP117167">
    <property type="protein sequence ID" value="WCT14188.1"/>
    <property type="molecule type" value="Genomic_DNA"/>
</dbReference>
<sequence>MAQFSQAFQITMGNEGGYANNPNDSGGETYKGIAKNYWPNWSGWPTVDSAVASNPPSINQVLNNNAQLQTLVQSFYKANFWDTESLDSINDQQIGNQLFDTAVNMGTGIAAMFLQQGVNTLSPGKLTVDRQVGPLTIAAANAENAEDLYNAICQLRRARYQNIIDANPSQAQFATSWFSRITPYQQA</sequence>
<evidence type="ECO:0000259" key="1">
    <source>
        <dbReference type="Pfam" id="PF05838"/>
    </source>
</evidence>
<keyword evidence="3" id="KW-0378">Hydrolase</keyword>
<dbReference type="InterPro" id="IPR008565">
    <property type="entry name" value="TtsA-like_GH18_dom"/>
</dbReference>
<protein>
    <submittedName>
        <fullName evidence="3">Glycosyl hydrolase 108 family protein</fullName>
    </submittedName>
</protein>
<dbReference type="InterPro" id="IPR018537">
    <property type="entry name" value="Peptidoglycan-bd_3"/>
</dbReference>
<proteinExistence type="predicted"/>
<dbReference type="Pfam" id="PF09374">
    <property type="entry name" value="PG_binding_3"/>
    <property type="match status" value="1"/>
</dbReference>
<name>A0ABY7TDB8_9SPHI</name>
<dbReference type="RefSeq" id="WP_273632516.1">
    <property type="nucleotide sequence ID" value="NZ_CP117167.1"/>
</dbReference>
<dbReference type="InterPro" id="IPR023346">
    <property type="entry name" value="Lysozyme-like_dom_sf"/>
</dbReference>
<dbReference type="SUPFAM" id="SSF53955">
    <property type="entry name" value="Lysozyme-like"/>
    <property type="match status" value="1"/>
</dbReference>
<evidence type="ECO:0000259" key="2">
    <source>
        <dbReference type="Pfam" id="PF09374"/>
    </source>
</evidence>
<keyword evidence="4" id="KW-1185">Reference proteome</keyword>
<gene>
    <name evidence="3" type="ORF">PQO05_09600</name>
</gene>
<dbReference type="Pfam" id="PF05838">
    <property type="entry name" value="Glyco_hydro_108"/>
    <property type="match status" value="1"/>
</dbReference>
<feature type="domain" description="TtsA-like Glycoside hydrolase family 108" evidence="1">
    <location>
        <begin position="9"/>
        <end position="106"/>
    </location>
</feature>